<dbReference type="Pfam" id="PF17836">
    <property type="entry name" value="PglD_N"/>
    <property type="match status" value="1"/>
</dbReference>
<dbReference type="Gene3D" id="2.160.10.10">
    <property type="entry name" value="Hexapeptide repeat proteins"/>
    <property type="match status" value="1"/>
</dbReference>
<feature type="domain" description="PglD N-terminal" evidence="3">
    <location>
        <begin position="3"/>
        <end position="77"/>
    </location>
</feature>
<feature type="binding site" evidence="2">
    <location>
        <position position="141"/>
    </location>
    <ligand>
        <name>acetyl-CoA</name>
        <dbReference type="ChEBI" id="CHEBI:57288"/>
    </ligand>
</feature>
<dbReference type="PANTHER" id="PTHR43300:SF7">
    <property type="entry name" value="UDP-N-ACETYLBACILLOSAMINE N-ACETYLTRANSFERASE"/>
    <property type="match status" value="1"/>
</dbReference>
<dbReference type="AlphaFoldDB" id="M1V3E4"/>
<dbReference type="NCBIfam" id="TIGR03570">
    <property type="entry name" value="NeuD_NnaD"/>
    <property type="match status" value="1"/>
</dbReference>
<accession>M1V3E4</accession>
<dbReference type="SUPFAM" id="SSF51161">
    <property type="entry name" value="Trimeric LpxA-like enzymes"/>
    <property type="match status" value="1"/>
</dbReference>
<dbReference type="GO" id="GO:0016740">
    <property type="term" value="F:transferase activity"/>
    <property type="evidence" value="ECO:0007669"/>
    <property type="project" value="UniProtKB-KW"/>
</dbReference>
<dbReference type="InterPro" id="IPR050179">
    <property type="entry name" value="Trans_hexapeptide_repeat"/>
</dbReference>
<dbReference type="InterPro" id="IPR020019">
    <property type="entry name" value="AcTrfase_PglD-like"/>
</dbReference>
<dbReference type="Gene3D" id="3.40.50.20">
    <property type="match status" value="1"/>
</dbReference>
<dbReference type="InterPro" id="IPR041561">
    <property type="entry name" value="PglD_N"/>
</dbReference>
<evidence type="ECO:0000256" key="1">
    <source>
        <dbReference type="PIRSR" id="PIRSR620019-1"/>
    </source>
</evidence>
<evidence type="ECO:0000313" key="4">
    <source>
        <dbReference type="EMBL" id="BAM94641.1"/>
    </source>
</evidence>
<name>M1V3E4_STRSU</name>
<keyword evidence="4" id="KW-0808">Transferase</keyword>
<dbReference type="InterPro" id="IPR011004">
    <property type="entry name" value="Trimer_LpxA-like_sf"/>
</dbReference>
<gene>
    <name evidence="4" type="primary">cps13N</name>
</gene>
<proteinExistence type="predicted"/>
<dbReference type="CDD" id="cd03360">
    <property type="entry name" value="LbH_AT_putative"/>
    <property type="match status" value="1"/>
</dbReference>
<evidence type="ECO:0000256" key="2">
    <source>
        <dbReference type="PIRSR" id="PIRSR620019-2"/>
    </source>
</evidence>
<feature type="site" description="Increases basicity of active site His" evidence="1">
    <location>
        <position position="133"/>
    </location>
</feature>
<sequence>MKKLILIGAGGHAKSVADSINKLEYELCGFIDSNKKGTHMGLPIWGTDLEDISNYEEYCYFVSIGDVGYRKLWFDRIKNRRLSIINIIDSSAIISSGVKMGIGNFVGKMAVINADAEIGNNNVINTKALIEHECKVGDHNHLSTNSVINGNVIVGNSVFLGSSSVCNGQLKIGSNALIGSGSVIIKDVPENVTVVGVPARVIKRRD</sequence>
<reference evidence="4" key="1">
    <citation type="journal article" date="2013" name="Appl. Environ. Microbiol.">
        <title>Genetic analysis of capsular polysaccharide synthesis gene clusters from all serotypes of Streptococcus suis: potential mechanisms for generation of capsular variation.</title>
        <authorList>
            <person name="Okura M."/>
            <person name="Takamatsu D."/>
            <person name="Maruyama F."/>
            <person name="Nozawa T."/>
            <person name="Nakagawa I."/>
            <person name="Osaki M."/>
            <person name="Sekizaki T."/>
            <person name="Gottschalk M."/>
            <person name="Kumagai Y."/>
            <person name="Hamada S."/>
        </authorList>
    </citation>
    <scope>NUCLEOTIDE SEQUENCE</scope>
    <source>
        <strain evidence="4">10581</strain>
    </source>
</reference>
<dbReference type="EMBL" id="AB737821">
    <property type="protein sequence ID" value="BAM94641.1"/>
    <property type="molecule type" value="Genomic_DNA"/>
</dbReference>
<protein>
    <submittedName>
        <fullName evidence="4">Sialic acid biosynthesis protein NeuD, O-acetyltransferase</fullName>
    </submittedName>
</protein>
<evidence type="ECO:0000259" key="3">
    <source>
        <dbReference type="Pfam" id="PF17836"/>
    </source>
</evidence>
<dbReference type="PANTHER" id="PTHR43300">
    <property type="entry name" value="ACETYLTRANSFERASE"/>
    <property type="match status" value="1"/>
</dbReference>
<feature type="active site" description="Proton acceptor" evidence="1">
    <location>
        <position position="132"/>
    </location>
</feature>
<feature type="binding site" evidence="2">
    <location>
        <position position="65"/>
    </location>
    <ligand>
        <name>substrate</name>
    </ligand>
</feature>
<dbReference type="RefSeq" id="WP_024379832.1">
    <property type="nucleotide sequence ID" value="NZ_JAVIHM010000006.1"/>
</dbReference>
<organism evidence="4">
    <name type="scientific">Streptococcus suis</name>
    <dbReference type="NCBI Taxonomy" id="1307"/>
    <lineage>
        <taxon>Bacteria</taxon>
        <taxon>Bacillati</taxon>
        <taxon>Bacillota</taxon>
        <taxon>Bacilli</taxon>
        <taxon>Lactobacillales</taxon>
        <taxon>Streptococcaceae</taxon>
        <taxon>Streptococcus</taxon>
    </lineage>
</organism>